<proteinExistence type="predicted"/>
<evidence type="ECO:0000313" key="1">
    <source>
        <dbReference type="EMBL" id="CAB4938875.1"/>
    </source>
</evidence>
<organism evidence="1">
    <name type="scientific">freshwater metagenome</name>
    <dbReference type="NCBI Taxonomy" id="449393"/>
    <lineage>
        <taxon>unclassified sequences</taxon>
        <taxon>metagenomes</taxon>
        <taxon>ecological metagenomes</taxon>
    </lineage>
</organism>
<accession>A0A6J7J6J7</accession>
<dbReference type="EMBL" id="CAFBNE010000016">
    <property type="protein sequence ID" value="CAB4938875.1"/>
    <property type="molecule type" value="Genomic_DNA"/>
</dbReference>
<name>A0A6J7J6J7_9ZZZZ</name>
<gene>
    <name evidence="1" type="ORF">UFOPK3772_00769</name>
</gene>
<protein>
    <submittedName>
        <fullName evidence="1">Unannotated protein</fullName>
    </submittedName>
</protein>
<sequence length="41" mass="4354">MREFACPLSDWVSNLRASRIAVVHNDIVAGVVAGTTLDTAP</sequence>
<reference evidence="1" key="1">
    <citation type="submission" date="2020-05" db="EMBL/GenBank/DDBJ databases">
        <authorList>
            <person name="Chiriac C."/>
            <person name="Salcher M."/>
            <person name="Ghai R."/>
            <person name="Kavagutti S V."/>
        </authorList>
    </citation>
    <scope>NUCLEOTIDE SEQUENCE</scope>
</reference>
<dbReference type="AlphaFoldDB" id="A0A6J7J6J7"/>